<proteinExistence type="predicted"/>
<dbReference type="EMBL" id="JAVFWL010000001">
    <property type="protein sequence ID" value="KAK6731147.1"/>
    <property type="molecule type" value="Genomic_DNA"/>
</dbReference>
<accession>A0ABR1BXS7</accession>
<name>A0ABR1BXS7_NECAM</name>
<dbReference type="Proteomes" id="UP001303046">
    <property type="component" value="Unassembled WGS sequence"/>
</dbReference>
<dbReference type="InterPro" id="IPR001888">
    <property type="entry name" value="Transposase_1"/>
</dbReference>
<feature type="compositionally biased region" description="Polar residues" evidence="1">
    <location>
        <begin position="1"/>
        <end position="13"/>
    </location>
</feature>
<sequence>MKNGSSSLTTPTNVRGCAGDEMPYPFVKGEIHEKKVILSVWWEVPFRTAAGQHDSYYRGLLRSTAKTNRQDPQGAPEAQQRRPAAR</sequence>
<comment type="caution">
    <text evidence="2">The sequence shown here is derived from an EMBL/GenBank/DDBJ whole genome shotgun (WGS) entry which is preliminary data.</text>
</comment>
<evidence type="ECO:0000313" key="3">
    <source>
        <dbReference type="Proteomes" id="UP001303046"/>
    </source>
</evidence>
<evidence type="ECO:0000256" key="1">
    <source>
        <dbReference type="SAM" id="MobiDB-lite"/>
    </source>
</evidence>
<evidence type="ECO:0000313" key="2">
    <source>
        <dbReference type="EMBL" id="KAK6731147.1"/>
    </source>
</evidence>
<feature type="compositionally biased region" description="Low complexity" evidence="1">
    <location>
        <begin position="72"/>
        <end position="86"/>
    </location>
</feature>
<feature type="region of interest" description="Disordered" evidence="1">
    <location>
        <begin position="1"/>
        <end position="21"/>
    </location>
</feature>
<feature type="region of interest" description="Disordered" evidence="1">
    <location>
        <begin position="62"/>
        <end position="86"/>
    </location>
</feature>
<keyword evidence="3" id="KW-1185">Reference proteome</keyword>
<organism evidence="2 3">
    <name type="scientific">Necator americanus</name>
    <name type="common">Human hookworm</name>
    <dbReference type="NCBI Taxonomy" id="51031"/>
    <lineage>
        <taxon>Eukaryota</taxon>
        <taxon>Metazoa</taxon>
        <taxon>Ecdysozoa</taxon>
        <taxon>Nematoda</taxon>
        <taxon>Chromadorea</taxon>
        <taxon>Rhabditida</taxon>
        <taxon>Rhabditina</taxon>
        <taxon>Rhabditomorpha</taxon>
        <taxon>Strongyloidea</taxon>
        <taxon>Ancylostomatidae</taxon>
        <taxon>Bunostominae</taxon>
        <taxon>Necator</taxon>
    </lineage>
</organism>
<reference evidence="2 3" key="1">
    <citation type="submission" date="2023-08" db="EMBL/GenBank/DDBJ databases">
        <title>A Necator americanus chromosomal reference genome.</title>
        <authorList>
            <person name="Ilik V."/>
            <person name="Petrzelkova K.J."/>
            <person name="Pardy F."/>
            <person name="Fuh T."/>
            <person name="Niatou-Singa F.S."/>
            <person name="Gouil Q."/>
            <person name="Baker L."/>
            <person name="Ritchie M.E."/>
            <person name="Jex A.R."/>
            <person name="Gazzola D."/>
            <person name="Li H."/>
            <person name="Toshio Fujiwara R."/>
            <person name="Zhan B."/>
            <person name="Aroian R.V."/>
            <person name="Pafco B."/>
            <person name="Schwarz E.M."/>
        </authorList>
    </citation>
    <scope>NUCLEOTIDE SEQUENCE [LARGE SCALE GENOMIC DNA]</scope>
    <source>
        <strain evidence="2 3">Aroian</strain>
        <tissue evidence="2">Whole animal</tissue>
    </source>
</reference>
<dbReference type="Pfam" id="PF01359">
    <property type="entry name" value="Transposase_1"/>
    <property type="match status" value="1"/>
</dbReference>
<gene>
    <name evidence="2" type="primary">Necator_chrI.g3675</name>
    <name evidence="2" type="ORF">RB195_007546</name>
</gene>
<protein>
    <submittedName>
        <fullName evidence="2">Uncharacterized protein</fullName>
    </submittedName>
</protein>